<comment type="caution">
    <text evidence="3">The sequence shown here is derived from an EMBL/GenBank/DDBJ whole genome shotgun (WGS) entry which is preliminary data.</text>
</comment>
<dbReference type="InterPro" id="IPR050583">
    <property type="entry name" value="Mycobacterial_A85_antigen"/>
</dbReference>
<dbReference type="InterPro" id="IPR029058">
    <property type="entry name" value="AB_hydrolase_fold"/>
</dbReference>
<evidence type="ECO:0000256" key="2">
    <source>
        <dbReference type="SAM" id="Phobius"/>
    </source>
</evidence>
<dbReference type="Pfam" id="PF00756">
    <property type="entry name" value="Esterase"/>
    <property type="match status" value="1"/>
</dbReference>
<keyword evidence="2" id="KW-0812">Transmembrane</keyword>
<keyword evidence="2" id="KW-1133">Transmembrane helix</keyword>
<dbReference type="GO" id="GO:0016787">
    <property type="term" value="F:hydrolase activity"/>
    <property type="evidence" value="ECO:0007669"/>
    <property type="project" value="UniProtKB-KW"/>
</dbReference>
<organism evidence="3 4">
    <name type="scientific">Agromyces allii</name>
    <dbReference type="NCBI Taxonomy" id="393607"/>
    <lineage>
        <taxon>Bacteria</taxon>
        <taxon>Bacillati</taxon>
        <taxon>Actinomycetota</taxon>
        <taxon>Actinomycetes</taxon>
        <taxon>Micrococcales</taxon>
        <taxon>Microbacteriaceae</taxon>
        <taxon>Agromyces</taxon>
    </lineage>
</organism>
<dbReference type="PANTHER" id="PTHR48098">
    <property type="entry name" value="ENTEROCHELIN ESTERASE-RELATED"/>
    <property type="match status" value="1"/>
</dbReference>
<dbReference type="SUPFAM" id="SSF53474">
    <property type="entry name" value="alpha/beta-Hydrolases"/>
    <property type="match status" value="1"/>
</dbReference>
<gene>
    <name evidence="3" type="ORF">GCM10009717_23550</name>
</gene>
<reference evidence="4" key="1">
    <citation type="journal article" date="2019" name="Int. J. Syst. Evol. Microbiol.">
        <title>The Global Catalogue of Microorganisms (GCM) 10K type strain sequencing project: providing services to taxonomists for standard genome sequencing and annotation.</title>
        <authorList>
            <consortium name="The Broad Institute Genomics Platform"/>
            <consortium name="The Broad Institute Genome Sequencing Center for Infectious Disease"/>
            <person name="Wu L."/>
            <person name="Ma J."/>
        </authorList>
    </citation>
    <scope>NUCLEOTIDE SEQUENCE [LARGE SCALE GENOMIC DNA]</scope>
    <source>
        <strain evidence="4">JCM 13584</strain>
    </source>
</reference>
<feature type="transmembrane region" description="Helical" evidence="2">
    <location>
        <begin position="48"/>
        <end position="74"/>
    </location>
</feature>
<dbReference type="Proteomes" id="UP001499954">
    <property type="component" value="Unassembled WGS sequence"/>
</dbReference>
<dbReference type="PANTHER" id="PTHR48098:SF1">
    <property type="entry name" value="DIACYLGLYCEROL ACYLTRANSFERASE_MYCOLYLTRANSFERASE AG85A"/>
    <property type="match status" value="1"/>
</dbReference>
<dbReference type="Gene3D" id="3.40.50.1820">
    <property type="entry name" value="alpha/beta hydrolase"/>
    <property type="match status" value="1"/>
</dbReference>
<feature type="transmembrane region" description="Helical" evidence="2">
    <location>
        <begin position="112"/>
        <end position="134"/>
    </location>
</feature>
<protein>
    <submittedName>
        <fullName evidence="3">Alpha/beta hydrolase-fold protein</fullName>
    </submittedName>
</protein>
<accession>A0ABP5C2I0</accession>
<feature type="transmembrane region" description="Helical" evidence="2">
    <location>
        <begin position="86"/>
        <end position="105"/>
    </location>
</feature>
<feature type="region of interest" description="Disordered" evidence="1">
    <location>
        <begin position="155"/>
        <end position="191"/>
    </location>
</feature>
<feature type="transmembrane region" description="Helical" evidence="2">
    <location>
        <begin position="20"/>
        <end position="41"/>
    </location>
</feature>
<evidence type="ECO:0000313" key="4">
    <source>
        <dbReference type="Proteomes" id="UP001499954"/>
    </source>
</evidence>
<keyword evidence="2" id="KW-0472">Membrane</keyword>
<sequence length="458" mass="47831">MAIVGGRGGDMPEAVLDLVIVEGPVLITVYVVAAVLFLYLLGREASIGWALTALIVLIVGAMIGGALFWAAVHVLDLFGGPVADAAWLWVAGASGACLLAVWNLWRSRWWRKLIAVLAIPVFVVTAVLGINASYGIDRTLGDLLGVSTAKPIDIRDPGVDPPPADPAEPLYSTWTAPEGMPSKGETGTPDPAVPNTVSGFAARPAELYLPPAALVENPPRLPLVIMMMGQPGTPDASFIAETLDGFAADNGGLAPIALVVDQLGDPTADPLCLDSDRGAVETYVMQDVLPWARLHLNVLQGAQYTTVAGYSNGGGCAAYFGAKYPEAFGNILAISPTEYAGVEHRSETLREVFLGDQAAYDAVKPENIMAAKAPYPDSTAIFAVGELDSAYIPGTQRLADAATSAGMTTTFYEVPHGDHGATTLTGGLEKGFTVLYPRLGLEAPPEAEPPAAEEPAAE</sequence>
<keyword evidence="3" id="KW-0378">Hydrolase</keyword>
<dbReference type="EMBL" id="BAAAMK010000004">
    <property type="protein sequence ID" value="GAA1956660.1"/>
    <property type="molecule type" value="Genomic_DNA"/>
</dbReference>
<proteinExistence type="predicted"/>
<evidence type="ECO:0000313" key="3">
    <source>
        <dbReference type="EMBL" id="GAA1956660.1"/>
    </source>
</evidence>
<dbReference type="InterPro" id="IPR000801">
    <property type="entry name" value="Esterase-like"/>
</dbReference>
<keyword evidence="4" id="KW-1185">Reference proteome</keyword>
<name>A0ABP5C2I0_9MICO</name>
<evidence type="ECO:0000256" key="1">
    <source>
        <dbReference type="SAM" id="MobiDB-lite"/>
    </source>
</evidence>